<evidence type="ECO:0000313" key="2">
    <source>
        <dbReference type="Proteomes" id="UP001497535"/>
    </source>
</evidence>
<comment type="caution">
    <text evidence="1">The sequence shown here is derived from an EMBL/GenBank/DDBJ whole genome shotgun (WGS) entry which is preliminary data.</text>
</comment>
<dbReference type="Proteomes" id="UP001497535">
    <property type="component" value="Unassembled WGS sequence"/>
</dbReference>
<proteinExistence type="predicted"/>
<protein>
    <submittedName>
        <fullName evidence="1">Uncharacterized protein</fullName>
    </submittedName>
</protein>
<gene>
    <name evidence="1" type="ORF">MENTE1834_LOCUS44437</name>
</gene>
<accession>A0ACB1AXA5</accession>
<dbReference type="EMBL" id="CAVMJV010000136">
    <property type="protein sequence ID" value="CAK5110453.1"/>
    <property type="molecule type" value="Genomic_DNA"/>
</dbReference>
<reference evidence="1" key="1">
    <citation type="submission" date="2023-11" db="EMBL/GenBank/DDBJ databases">
        <authorList>
            <person name="Poullet M."/>
        </authorList>
    </citation>
    <scope>NUCLEOTIDE SEQUENCE</scope>
    <source>
        <strain evidence="1">E1834</strain>
    </source>
</reference>
<keyword evidence="2" id="KW-1185">Reference proteome</keyword>
<sequence length="576" mass="65793">MPKEVIPRELHSTGGAIPLPGAANSPHSRVELMLEARGLQDLDILSKSDPICIVYLKGLGLRSDEYFEIGRTEVIYNDLNPKWNTKIQLDYFFEVFLLFSLYYFKFKTKQILKFDLYDIDNENTVDLSGHDFLGSCECHLADICATSEDFLRLDLRNGKKQKGVLLVRAEEVDNGQKEIVYLVCHGKRVAIPHFCCSCLFSIDPFLEFHRIYPNGSTQLVHRTEVEKNTINPEWKPIEVSVRHLCEGDKNRQFLVECYDFKITGNHIFLGSAKLTVNQLTSSKNQSQVIPLEKQKNCEKGAIQFLQATINREFTFLDFIKGGMQLEFAVSIDFTASNGNPRSPSSRHYVDQFYLNQYELAIKSVLEICEHYNTSKYFEAFGFGAKIIPSQYVSHFFNLNIETNQSGVYGVKGVMDAYRSVLSRVELYGPTNFEPTVRTMLEKCKTFPRNGSRYQILLILTDGLITDMERTKLAIIEASVQPLSIIIVGVGDEDFAKMDELDSDECLLRHGNYVAKRDIVQFVPFRDFYSAVRSVDSRISEQQQMQIQVELAKAVLEEIPYQVTSYCKANKIQPLNG</sequence>
<organism evidence="1 2">
    <name type="scientific">Meloidogyne enterolobii</name>
    <name type="common">Root-knot nematode worm</name>
    <name type="synonym">Meloidogyne mayaguensis</name>
    <dbReference type="NCBI Taxonomy" id="390850"/>
    <lineage>
        <taxon>Eukaryota</taxon>
        <taxon>Metazoa</taxon>
        <taxon>Ecdysozoa</taxon>
        <taxon>Nematoda</taxon>
        <taxon>Chromadorea</taxon>
        <taxon>Rhabditida</taxon>
        <taxon>Tylenchina</taxon>
        <taxon>Tylenchomorpha</taxon>
        <taxon>Tylenchoidea</taxon>
        <taxon>Meloidogynidae</taxon>
        <taxon>Meloidogyninae</taxon>
        <taxon>Meloidogyne</taxon>
    </lineage>
</organism>
<name>A0ACB1AXA5_MELEN</name>
<evidence type="ECO:0000313" key="1">
    <source>
        <dbReference type="EMBL" id="CAK5110453.1"/>
    </source>
</evidence>